<dbReference type="OrthoDB" id="9799092at2"/>
<dbReference type="PANTHER" id="PTHR43617">
    <property type="entry name" value="L-AMINO ACID N-ACETYLTRANSFERASE"/>
    <property type="match status" value="1"/>
</dbReference>
<dbReference type="InterPro" id="IPR000182">
    <property type="entry name" value="GNAT_dom"/>
</dbReference>
<dbReference type="InterPro" id="IPR050276">
    <property type="entry name" value="MshD_Acetyltransferase"/>
</dbReference>
<dbReference type="SUPFAM" id="SSF55729">
    <property type="entry name" value="Acyl-CoA N-acyltransferases (Nat)"/>
    <property type="match status" value="1"/>
</dbReference>
<gene>
    <name evidence="2" type="ORF">C7M71_010515</name>
</gene>
<proteinExistence type="predicted"/>
<dbReference type="Gene3D" id="3.40.630.30">
    <property type="match status" value="1"/>
</dbReference>
<evidence type="ECO:0000259" key="1">
    <source>
        <dbReference type="PROSITE" id="PS51186"/>
    </source>
</evidence>
<dbReference type="Proteomes" id="UP000249340">
    <property type="component" value="Chromosome"/>
</dbReference>
<keyword evidence="2" id="KW-0808">Transferase</keyword>
<dbReference type="GO" id="GO:0016747">
    <property type="term" value="F:acyltransferase activity, transferring groups other than amino-acyl groups"/>
    <property type="evidence" value="ECO:0007669"/>
    <property type="project" value="InterPro"/>
</dbReference>
<dbReference type="RefSeq" id="WP_111495104.1">
    <property type="nucleotide sequence ID" value="NZ_CP031264.1"/>
</dbReference>
<feature type="domain" description="N-acetyltransferase" evidence="1">
    <location>
        <begin position="3"/>
        <end position="179"/>
    </location>
</feature>
<protein>
    <submittedName>
        <fullName evidence="2">GNAT family N-acetyltransferase</fullName>
    </submittedName>
</protein>
<reference evidence="3" key="1">
    <citation type="submission" date="2018-07" db="EMBL/GenBank/DDBJ databases">
        <title>Streptacidiphilus bronchialis DSM 106435 chromosome.</title>
        <authorList>
            <person name="Batra D."/>
            <person name="Gulvik C.A."/>
        </authorList>
    </citation>
    <scope>NUCLEOTIDE SEQUENCE [LARGE SCALE GENOMIC DNA]</scope>
    <source>
        <strain evidence="3">DSM 106435</strain>
    </source>
</reference>
<evidence type="ECO:0000313" key="2">
    <source>
        <dbReference type="EMBL" id="AXI77805.1"/>
    </source>
</evidence>
<dbReference type="CDD" id="cd04301">
    <property type="entry name" value="NAT_SF"/>
    <property type="match status" value="1"/>
</dbReference>
<dbReference type="Pfam" id="PF00583">
    <property type="entry name" value="Acetyltransf_1"/>
    <property type="match status" value="1"/>
</dbReference>
<dbReference type="InterPro" id="IPR016181">
    <property type="entry name" value="Acyl_CoA_acyltransferase"/>
</dbReference>
<evidence type="ECO:0000313" key="3">
    <source>
        <dbReference type="Proteomes" id="UP000249340"/>
    </source>
</evidence>
<dbReference type="EMBL" id="CP031264">
    <property type="protein sequence ID" value="AXI77805.1"/>
    <property type="molecule type" value="Genomic_DNA"/>
</dbReference>
<name>A0A345SVQ0_9ACTN</name>
<dbReference type="AlphaFoldDB" id="A0A345SVQ0"/>
<sequence length="180" mass="20131">MSYRVRRVAAHEWLRLRDLRLEALQDTPTAFVSQYATERMKSDTEWQSRALCGSGAEAQADGRLTATYVLEPAGSGRWGGMVTVFQEPDAVKPQVHLVGVYVAPEYRGRAVGAAEALVREALEWAFTEGGAERVRLFVREDNGRALAFYRRLGFAETGETMLYPPDPSFTEFEMEYLAGA</sequence>
<dbReference type="KEGG" id="stri:C7M71_010515"/>
<dbReference type="PROSITE" id="PS51186">
    <property type="entry name" value="GNAT"/>
    <property type="match status" value="1"/>
</dbReference>
<accession>A0A345SVQ0</accession>
<keyword evidence="3" id="KW-1185">Reference proteome</keyword>
<organism evidence="2 3">
    <name type="scientific">Peterkaempfera bronchialis</name>
    <dbReference type="NCBI Taxonomy" id="2126346"/>
    <lineage>
        <taxon>Bacteria</taxon>
        <taxon>Bacillati</taxon>
        <taxon>Actinomycetota</taxon>
        <taxon>Actinomycetes</taxon>
        <taxon>Kitasatosporales</taxon>
        <taxon>Streptomycetaceae</taxon>
        <taxon>Peterkaempfera</taxon>
    </lineage>
</organism>